<keyword evidence="8" id="KW-0915">Sodium</keyword>
<dbReference type="Pfam" id="PF00474">
    <property type="entry name" value="SSF"/>
    <property type="match status" value="1"/>
</dbReference>
<comment type="caution">
    <text evidence="14">The sequence shown here is derived from an EMBL/GenBank/DDBJ whole genome shotgun (WGS) entry which is preliminary data.</text>
</comment>
<keyword evidence="10 13" id="KW-0472">Membrane</keyword>
<dbReference type="GO" id="GO:0015193">
    <property type="term" value="F:L-proline transmembrane transporter activity"/>
    <property type="evidence" value="ECO:0007669"/>
    <property type="project" value="TreeGrafter"/>
</dbReference>
<feature type="transmembrane region" description="Helical" evidence="13">
    <location>
        <begin position="409"/>
        <end position="427"/>
    </location>
</feature>
<keyword evidence="11" id="KW-0739">Sodium transport</keyword>
<keyword evidence="5 13" id="KW-0812">Transmembrane</keyword>
<evidence type="ECO:0000256" key="7">
    <source>
        <dbReference type="ARBA" id="ARBA00022989"/>
    </source>
</evidence>
<evidence type="ECO:0000256" key="12">
    <source>
        <dbReference type="RuleBase" id="RU362091"/>
    </source>
</evidence>
<dbReference type="AlphaFoldDB" id="A0A832ZUH0"/>
<dbReference type="EMBL" id="DQVR01000067">
    <property type="protein sequence ID" value="HIQ24019.1"/>
    <property type="molecule type" value="Genomic_DNA"/>
</dbReference>
<feature type="transmembrane region" description="Helical" evidence="13">
    <location>
        <begin position="261"/>
        <end position="280"/>
    </location>
</feature>
<evidence type="ECO:0000313" key="15">
    <source>
        <dbReference type="Proteomes" id="UP000600071"/>
    </source>
</evidence>
<dbReference type="GO" id="GO:0005298">
    <property type="term" value="F:proline:sodium symporter activity"/>
    <property type="evidence" value="ECO:0007669"/>
    <property type="project" value="TreeGrafter"/>
</dbReference>
<keyword evidence="4" id="KW-1003">Cell membrane</keyword>
<feature type="transmembrane region" description="Helical" evidence="13">
    <location>
        <begin position="221"/>
        <end position="240"/>
    </location>
</feature>
<proteinExistence type="inferred from homology"/>
<evidence type="ECO:0000256" key="11">
    <source>
        <dbReference type="ARBA" id="ARBA00023201"/>
    </source>
</evidence>
<evidence type="ECO:0000256" key="13">
    <source>
        <dbReference type="SAM" id="Phobius"/>
    </source>
</evidence>
<feature type="transmembrane region" description="Helical" evidence="13">
    <location>
        <begin position="156"/>
        <end position="178"/>
    </location>
</feature>
<feature type="transmembrane region" description="Helical" evidence="13">
    <location>
        <begin position="122"/>
        <end position="150"/>
    </location>
</feature>
<evidence type="ECO:0000256" key="8">
    <source>
        <dbReference type="ARBA" id="ARBA00023053"/>
    </source>
</evidence>
<evidence type="ECO:0000313" key="14">
    <source>
        <dbReference type="EMBL" id="HIQ24019.1"/>
    </source>
</evidence>
<keyword evidence="7 13" id="KW-1133">Transmembrane helix</keyword>
<dbReference type="InterPro" id="IPR001734">
    <property type="entry name" value="Na/solute_symporter"/>
</dbReference>
<keyword evidence="9" id="KW-0406">Ion transport</keyword>
<dbReference type="GO" id="GO:0015824">
    <property type="term" value="P:proline transport"/>
    <property type="evidence" value="ECO:0007669"/>
    <property type="project" value="TreeGrafter"/>
</dbReference>
<dbReference type="PANTHER" id="PTHR48086:SF3">
    <property type="entry name" value="SODIUM_PROLINE SYMPORTER"/>
    <property type="match status" value="1"/>
</dbReference>
<feature type="transmembrane region" description="Helical" evidence="13">
    <location>
        <begin position="351"/>
        <end position="369"/>
    </location>
</feature>
<accession>A0A832ZUH0</accession>
<evidence type="ECO:0000256" key="2">
    <source>
        <dbReference type="ARBA" id="ARBA00006434"/>
    </source>
</evidence>
<reference evidence="14" key="1">
    <citation type="journal article" date="2020" name="ISME J.">
        <title>Gammaproteobacteria mediating utilization of methyl-, sulfur- and petroleum organic compounds in deep ocean hydrothermal plumes.</title>
        <authorList>
            <person name="Zhou Z."/>
            <person name="Liu Y."/>
            <person name="Pan J."/>
            <person name="Cron B.R."/>
            <person name="Toner B.M."/>
            <person name="Anantharaman K."/>
            <person name="Breier J.A."/>
            <person name="Dick G.J."/>
            <person name="Li M."/>
        </authorList>
    </citation>
    <scope>NUCLEOTIDE SEQUENCE</scope>
    <source>
        <strain evidence="14">SZUA-1523</strain>
    </source>
</reference>
<feature type="transmembrane region" description="Helical" evidence="13">
    <location>
        <begin position="72"/>
        <end position="90"/>
    </location>
</feature>
<feature type="transmembrane region" description="Helical" evidence="13">
    <location>
        <begin position="381"/>
        <end position="402"/>
    </location>
</feature>
<dbReference type="InterPro" id="IPR038377">
    <property type="entry name" value="Na/Glc_symporter_sf"/>
</dbReference>
<keyword evidence="6" id="KW-0769">Symport</keyword>
<evidence type="ECO:0000256" key="10">
    <source>
        <dbReference type="ARBA" id="ARBA00023136"/>
    </source>
</evidence>
<dbReference type="PANTHER" id="PTHR48086">
    <property type="entry name" value="SODIUM/PROLINE SYMPORTER-RELATED"/>
    <property type="match status" value="1"/>
</dbReference>
<gene>
    <name evidence="14" type="ORF">EYH50_03120</name>
</gene>
<feature type="transmembrane region" description="Helical" evidence="13">
    <location>
        <begin position="41"/>
        <end position="66"/>
    </location>
</feature>
<dbReference type="GO" id="GO:0005886">
    <property type="term" value="C:plasma membrane"/>
    <property type="evidence" value="ECO:0007669"/>
    <property type="project" value="UniProtKB-SubCell"/>
</dbReference>
<evidence type="ECO:0000256" key="4">
    <source>
        <dbReference type="ARBA" id="ARBA00022475"/>
    </source>
</evidence>
<organism evidence="14 15">
    <name type="scientific">Pyrodictium delaneyi</name>
    <dbReference type="NCBI Taxonomy" id="1273541"/>
    <lineage>
        <taxon>Archaea</taxon>
        <taxon>Thermoproteota</taxon>
        <taxon>Thermoprotei</taxon>
        <taxon>Desulfurococcales</taxon>
        <taxon>Pyrodictiaceae</taxon>
        <taxon>Pyrodictium</taxon>
    </lineage>
</organism>
<feature type="transmembrane region" description="Helical" evidence="13">
    <location>
        <begin position="300"/>
        <end position="321"/>
    </location>
</feature>
<comment type="similarity">
    <text evidence="2 12">Belongs to the sodium:solute symporter (SSF) (TC 2.A.21) family.</text>
</comment>
<evidence type="ECO:0000256" key="6">
    <source>
        <dbReference type="ARBA" id="ARBA00022847"/>
    </source>
</evidence>
<feature type="transmembrane region" description="Helical" evidence="13">
    <location>
        <begin position="185"/>
        <end position="209"/>
    </location>
</feature>
<dbReference type="Gene3D" id="1.20.1730.10">
    <property type="entry name" value="Sodium/glucose cotransporter"/>
    <property type="match status" value="1"/>
</dbReference>
<keyword evidence="3" id="KW-0813">Transport</keyword>
<name>A0A832ZUH0_9CREN</name>
<dbReference type="InterPro" id="IPR050277">
    <property type="entry name" value="Sodium:Solute_Symporter"/>
</dbReference>
<feature type="transmembrane region" description="Helical" evidence="13">
    <location>
        <begin position="6"/>
        <end position="21"/>
    </location>
</feature>
<evidence type="ECO:0000256" key="3">
    <source>
        <dbReference type="ARBA" id="ARBA00022448"/>
    </source>
</evidence>
<comment type="subcellular location">
    <subcellularLocation>
        <location evidence="1">Cell membrane</location>
        <topology evidence="1">Multi-pass membrane protein</topology>
    </subcellularLocation>
</comment>
<evidence type="ECO:0000256" key="9">
    <source>
        <dbReference type="ARBA" id="ARBA00023065"/>
    </source>
</evidence>
<dbReference type="PROSITE" id="PS50283">
    <property type="entry name" value="NA_SOLUT_SYMP_3"/>
    <property type="match status" value="1"/>
</dbReference>
<feature type="transmembrane region" description="Helical" evidence="13">
    <location>
        <begin position="439"/>
        <end position="458"/>
    </location>
</feature>
<sequence length="462" mass="47780">MMSESVIAAYLAASLALGAAFKSKADTIQGFLVANREIGNWLLAFTFGATYFSSVVIVVGGAWAYMWGQASLIIPVFNVVLGALVTFILLGQRINRLSRIHNALTVPELFGKIYSSKGLQRLLGLMTAIGLTLYAATVISGAAAMVGTVFHLDLATAAFIIAVLMAGYVALGGMYSVVWTDTLQGLIMAGGIAALLAISLSRIGGIAALGAAKPSLPLEKINPRLIFDLALLTSVAVWGLPQLVNRFYTARSPDIVRRATGIAALFAFIVTYSSFLSGLAAAELLRNNPPPDPLKAIPTLANMVLGPVGAAVFSGAVLAAAMSTADSIALTTGSAVVYDTLGIRSTRALRVASFLAMIAATAIAVATLSLPKELADAVTTIFRTGWTLTAGAFLLPVTATVLGARSREAVVASAVAGAVTALAYGVAKAARIALPLADMSFTVTIVASFAVYVAAYLATRRQ</sequence>
<protein>
    <submittedName>
        <fullName evidence="14">Sodium:solute symporter family protein</fullName>
    </submittedName>
</protein>
<evidence type="ECO:0000256" key="5">
    <source>
        <dbReference type="ARBA" id="ARBA00022692"/>
    </source>
</evidence>
<dbReference type="CDD" id="cd10322">
    <property type="entry name" value="SLC5sbd"/>
    <property type="match status" value="1"/>
</dbReference>
<evidence type="ECO:0000256" key="1">
    <source>
        <dbReference type="ARBA" id="ARBA00004651"/>
    </source>
</evidence>
<dbReference type="Proteomes" id="UP000600071">
    <property type="component" value="Unassembled WGS sequence"/>
</dbReference>